<keyword evidence="3" id="KW-1185">Reference proteome</keyword>
<dbReference type="AlphaFoldDB" id="A0A437K9U8"/>
<dbReference type="Gene3D" id="3.40.50.150">
    <property type="entry name" value="Vaccinia Virus protein VP39"/>
    <property type="match status" value="1"/>
</dbReference>
<keyword evidence="2" id="KW-0808">Transferase</keyword>
<dbReference type="PANTHER" id="PTHR42912">
    <property type="entry name" value="METHYLTRANSFERASE"/>
    <property type="match status" value="1"/>
</dbReference>
<dbReference type="InterPro" id="IPR050508">
    <property type="entry name" value="Methyltransf_Superfamily"/>
</dbReference>
<organism evidence="2 3">
    <name type="scientific">Niallia taxi</name>
    <dbReference type="NCBI Taxonomy" id="2499688"/>
    <lineage>
        <taxon>Bacteria</taxon>
        <taxon>Bacillati</taxon>
        <taxon>Bacillota</taxon>
        <taxon>Bacilli</taxon>
        <taxon>Bacillales</taxon>
        <taxon>Bacillaceae</taxon>
        <taxon>Niallia</taxon>
    </lineage>
</organism>
<gene>
    <name evidence="2" type="ORF">EM808_14620</name>
</gene>
<comment type="caution">
    <text evidence="2">The sequence shown here is derived from an EMBL/GenBank/DDBJ whole genome shotgun (WGS) entry which is preliminary data.</text>
</comment>
<dbReference type="GO" id="GO:0008757">
    <property type="term" value="F:S-adenosylmethionine-dependent methyltransferase activity"/>
    <property type="evidence" value="ECO:0007669"/>
    <property type="project" value="InterPro"/>
</dbReference>
<feature type="domain" description="Methyltransferase type 11" evidence="1">
    <location>
        <begin position="51"/>
        <end position="145"/>
    </location>
</feature>
<dbReference type="Pfam" id="PF08241">
    <property type="entry name" value="Methyltransf_11"/>
    <property type="match status" value="1"/>
</dbReference>
<dbReference type="SUPFAM" id="SSF53335">
    <property type="entry name" value="S-adenosyl-L-methionine-dependent methyltransferases"/>
    <property type="match status" value="1"/>
</dbReference>
<proteinExistence type="predicted"/>
<dbReference type="InterPro" id="IPR013216">
    <property type="entry name" value="Methyltransf_11"/>
</dbReference>
<dbReference type="Proteomes" id="UP000288024">
    <property type="component" value="Unassembled WGS sequence"/>
</dbReference>
<evidence type="ECO:0000313" key="2">
    <source>
        <dbReference type="EMBL" id="RVT61481.1"/>
    </source>
</evidence>
<dbReference type="InterPro" id="IPR029063">
    <property type="entry name" value="SAM-dependent_MTases_sf"/>
</dbReference>
<reference evidence="2 3" key="1">
    <citation type="submission" date="2019-01" db="EMBL/GenBank/DDBJ databases">
        <title>Bacillus sp. M5HDSG1-1, whole genome shotgun sequence.</title>
        <authorList>
            <person name="Tuo L."/>
        </authorList>
    </citation>
    <scope>NUCLEOTIDE SEQUENCE [LARGE SCALE GENOMIC DNA]</scope>
    <source>
        <strain evidence="2 3">M5HDSG1-1</strain>
    </source>
</reference>
<dbReference type="CDD" id="cd02440">
    <property type="entry name" value="AdoMet_MTases"/>
    <property type="match status" value="1"/>
</dbReference>
<dbReference type="GO" id="GO:0032259">
    <property type="term" value="P:methylation"/>
    <property type="evidence" value="ECO:0007669"/>
    <property type="project" value="UniProtKB-KW"/>
</dbReference>
<evidence type="ECO:0000313" key="3">
    <source>
        <dbReference type="Proteomes" id="UP000288024"/>
    </source>
</evidence>
<dbReference type="EMBL" id="RZTZ01000005">
    <property type="protein sequence ID" value="RVT61481.1"/>
    <property type="molecule type" value="Genomic_DNA"/>
</dbReference>
<name>A0A437K9U8_9BACI</name>
<keyword evidence="2" id="KW-0489">Methyltransferase</keyword>
<accession>A0A437K9U8</accession>
<protein>
    <submittedName>
        <fullName evidence="2">Class I SAM-dependent methyltransferase</fullName>
    </submittedName>
</protein>
<sequence>MRFLTIGGIKMKPSYQDALAYYGVNGAHPGGLSLTRYLLQQEKITSATSLLDAGCGTGQTSAFIKKHYPCSVTSIDLHPTMVKRAASRFHKENLPINLVQGSIEKLPFPDGSFDIILVESVLIFTDIRHSLKELKRVLKPNGVVLALEMTSERELTPLEQNNMRSVYGIEKVYSEGEWVHNLAAAGFRNVEIKLSHTVYSHMFANIEVEEEEMDVHVTRNLEMENKLTEHAHILYTYGNIIGYRVYRATL</sequence>
<evidence type="ECO:0000259" key="1">
    <source>
        <dbReference type="Pfam" id="PF08241"/>
    </source>
</evidence>